<name>A0A2P8H3J8_9BACL</name>
<dbReference type="EMBL" id="PYAT01000004">
    <property type="protein sequence ID" value="PSL40783.1"/>
    <property type="molecule type" value="Genomic_DNA"/>
</dbReference>
<dbReference type="Proteomes" id="UP000242682">
    <property type="component" value="Unassembled WGS sequence"/>
</dbReference>
<dbReference type="OrthoDB" id="2376384at2"/>
<accession>A0A2P8H3J8</accession>
<evidence type="ECO:0000313" key="1">
    <source>
        <dbReference type="EMBL" id="PSL40783.1"/>
    </source>
</evidence>
<evidence type="ECO:0000313" key="2">
    <source>
        <dbReference type="Proteomes" id="UP000242682"/>
    </source>
</evidence>
<keyword evidence="2" id="KW-1185">Reference proteome</keyword>
<reference evidence="1 2" key="1">
    <citation type="submission" date="2018-03" db="EMBL/GenBank/DDBJ databases">
        <title>Genomic Encyclopedia of Type Strains, Phase III (KMG-III): the genomes of soil and plant-associated and newly described type strains.</title>
        <authorList>
            <person name="Whitman W."/>
        </authorList>
    </citation>
    <scope>NUCLEOTIDE SEQUENCE [LARGE SCALE GENOMIC DNA]</scope>
    <source>
        <strain evidence="1 2">CGMCC 1.12259</strain>
    </source>
</reference>
<comment type="caution">
    <text evidence="1">The sequence shown here is derived from an EMBL/GenBank/DDBJ whole genome shotgun (WGS) entry which is preliminary data.</text>
</comment>
<organism evidence="1 2">
    <name type="scientific">Planomicrobium soli</name>
    <dbReference type="NCBI Taxonomy" id="1176648"/>
    <lineage>
        <taxon>Bacteria</taxon>
        <taxon>Bacillati</taxon>
        <taxon>Bacillota</taxon>
        <taxon>Bacilli</taxon>
        <taxon>Bacillales</taxon>
        <taxon>Caryophanaceae</taxon>
        <taxon>Planomicrobium</taxon>
    </lineage>
</organism>
<protein>
    <submittedName>
        <fullName evidence="1">Uncharacterized protein</fullName>
    </submittedName>
</protein>
<proteinExistence type="predicted"/>
<dbReference type="AlphaFoldDB" id="A0A2P8H3J8"/>
<dbReference type="RefSeq" id="WP_106532991.1">
    <property type="nucleotide sequence ID" value="NZ_PYAT01000004.1"/>
</dbReference>
<gene>
    <name evidence="1" type="ORF">B0H99_104245</name>
</gene>
<sequence length="116" mass="13462">MNLLTKQQIAKETRESIYAAHPSLVERFGENGIVHTEKDNIHHLDHLETAYSLKQPSLFLDYTKWLQTVLESRNVGTHLIIDNFERLIAILPGKVKLEEEEFMILCLKEAIHLLDN</sequence>